<reference evidence="1 2" key="1">
    <citation type="submission" date="2023-07" db="EMBL/GenBank/DDBJ databases">
        <title>Genome content predicts the carbon catabolic preferences of heterotrophic bacteria.</title>
        <authorList>
            <person name="Gralka M."/>
        </authorList>
    </citation>
    <scope>NUCLEOTIDE SEQUENCE [LARGE SCALE GENOMIC DNA]</scope>
    <source>
        <strain evidence="1 2">4G03</strain>
    </source>
</reference>
<proteinExistence type="predicted"/>
<gene>
    <name evidence="1" type="ORF">Q8W23_07495</name>
</gene>
<organism evidence="1 2">
    <name type="scientific">Tenacibaculum discolor</name>
    <dbReference type="NCBI Taxonomy" id="361581"/>
    <lineage>
        <taxon>Bacteria</taxon>
        <taxon>Pseudomonadati</taxon>
        <taxon>Bacteroidota</taxon>
        <taxon>Flavobacteriia</taxon>
        <taxon>Flavobacteriales</taxon>
        <taxon>Flavobacteriaceae</taxon>
        <taxon>Tenacibaculum</taxon>
    </lineage>
</organism>
<comment type="caution">
    <text evidence="1">The sequence shown here is derived from an EMBL/GenBank/DDBJ whole genome shotgun (WGS) entry which is preliminary data.</text>
</comment>
<evidence type="ECO:0000313" key="2">
    <source>
        <dbReference type="Proteomes" id="UP001242342"/>
    </source>
</evidence>
<name>A0ABT9F3U6_9FLAO</name>
<dbReference type="EMBL" id="JAUYVU010000004">
    <property type="protein sequence ID" value="MDP2541315.1"/>
    <property type="molecule type" value="Genomic_DNA"/>
</dbReference>
<protein>
    <recommendedName>
        <fullName evidence="3">Bacteriocin-like protein</fullName>
    </recommendedName>
</protein>
<evidence type="ECO:0008006" key="3">
    <source>
        <dbReference type="Google" id="ProtNLM"/>
    </source>
</evidence>
<evidence type="ECO:0000313" key="1">
    <source>
        <dbReference type="EMBL" id="MDP2541315.1"/>
    </source>
</evidence>
<dbReference type="Proteomes" id="UP001242342">
    <property type="component" value="Unassembled WGS sequence"/>
</dbReference>
<keyword evidence="2" id="KW-1185">Reference proteome</keyword>
<dbReference type="RefSeq" id="WP_176550531.1">
    <property type="nucleotide sequence ID" value="NZ_JAUYVU010000004.1"/>
</dbReference>
<accession>A0ABT9F3U6</accession>
<sequence length="53" mass="5591">MLKNISNLGAVLNKNEQQSINGKGEKSCPPGYCLNWSGGCTHIASAPLDDCVN</sequence>